<dbReference type="InterPro" id="IPR001347">
    <property type="entry name" value="SIS_dom"/>
</dbReference>
<dbReference type="GO" id="GO:0097173">
    <property type="term" value="P:N-acetylmuramic acid catabolic process"/>
    <property type="evidence" value="ECO:0007669"/>
    <property type="project" value="UniProtKB-UniPathway"/>
</dbReference>
<sequence>MLNMDLNKLITEGINENTQSIDKVSTLEMVKMINEEDKKVALAIEEVLPKIAEAIDIIAKKIYEGGRLIYIGAGTSGRIGILDASECPPTFGVDPYLVQGLIAGGHRAIFEAVEGAEDSKELAKEDLKEIEFTSKDVLIGLAASGRTPYTIGGLEYANELGGFTVGITCNPDSELSKVAQVSINPIVGPEVISGSTRLKAGTAQKMVLNMISTGVMVKLGKVYGNLMVDVKAQNAKLVERAKRLVVEATGTSIEEATKVLEKTDYNVKLSILLIETNLDLEEAVKVLNNNKGYLSKAIEEGLSK</sequence>
<dbReference type="PANTHER" id="PTHR10088">
    <property type="entry name" value="GLUCOKINASE REGULATORY PROTEIN"/>
    <property type="match status" value="1"/>
</dbReference>
<dbReference type="GO" id="GO:0016835">
    <property type="term" value="F:carbon-oxygen lyase activity"/>
    <property type="evidence" value="ECO:0007669"/>
    <property type="project" value="UniProtKB-UniRule"/>
</dbReference>
<feature type="domain" description="SIS" evidence="13">
    <location>
        <begin position="58"/>
        <end position="221"/>
    </location>
</feature>
<dbReference type="PROSITE" id="PS01272">
    <property type="entry name" value="GCKR"/>
    <property type="match status" value="1"/>
</dbReference>
<dbReference type="InterPro" id="IPR005486">
    <property type="entry name" value="Glucokinase_regulatory_CS"/>
</dbReference>
<evidence type="ECO:0000256" key="4">
    <source>
        <dbReference type="ARBA" id="ARBA00051747"/>
    </source>
</evidence>
<dbReference type="Pfam" id="PF22645">
    <property type="entry name" value="GKRP_SIS_N"/>
    <property type="match status" value="1"/>
</dbReference>
<dbReference type="CDD" id="cd05007">
    <property type="entry name" value="SIS_Etherase"/>
    <property type="match status" value="1"/>
</dbReference>
<evidence type="ECO:0000256" key="9">
    <source>
        <dbReference type="ARBA" id="ARBA00070061"/>
    </source>
</evidence>
<evidence type="ECO:0000259" key="13">
    <source>
        <dbReference type="PROSITE" id="PS51464"/>
    </source>
</evidence>
<dbReference type="SUPFAM" id="SSF53697">
    <property type="entry name" value="SIS domain"/>
    <property type="match status" value="1"/>
</dbReference>
<evidence type="ECO:0000313" key="15">
    <source>
        <dbReference type="Proteomes" id="UP000462760"/>
    </source>
</evidence>
<dbReference type="GO" id="GO:0009254">
    <property type="term" value="P:peptidoglycan turnover"/>
    <property type="evidence" value="ECO:0007669"/>
    <property type="project" value="TreeGrafter"/>
</dbReference>
<dbReference type="EMBL" id="VULR01000005">
    <property type="protein sequence ID" value="MSS43014.1"/>
    <property type="molecule type" value="Genomic_DNA"/>
</dbReference>
<dbReference type="HAMAP" id="MF_00068">
    <property type="entry name" value="MurQ"/>
    <property type="match status" value="1"/>
</dbReference>
<keyword evidence="2 12" id="KW-0456">Lyase</keyword>
<gene>
    <name evidence="12 14" type="primary">murQ</name>
    <name evidence="14" type="ORF">FYJ27_04600</name>
</gene>
<dbReference type="EC" id="4.2.1.126" evidence="8 12"/>
<organism evidence="14 15">
    <name type="scientific">Anaerosalibacter bizertensis</name>
    <dbReference type="NCBI Taxonomy" id="932217"/>
    <lineage>
        <taxon>Bacteria</taxon>
        <taxon>Bacillati</taxon>
        <taxon>Bacillota</taxon>
        <taxon>Tissierellia</taxon>
        <taxon>Tissierellales</taxon>
        <taxon>Sporanaerobacteraceae</taxon>
        <taxon>Anaerosalibacter</taxon>
    </lineage>
</organism>
<accession>A0A844FGA1</accession>
<protein>
    <recommendedName>
        <fullName evidence="9 12">N-acetylmuramic acid 6-phosphate etherase</fullName>
        <shortName evidence="12">MurNAc-6-P etherase</shortName>
        <ecNumber evidence="8 12">4.2.1.126</ecNumber>
    </recommendedName>
    <alternativeName>
        <fullName evidence="11 12">N-acetylmuramic acid 6-phosphate hydrolase</fullName>
    </alternativeName>
    <alternativeName>
        <fullName evidence="10 12">N-acetylmuramic acid 6-phosphate lyase</fullName>
    </alternativeName>
</protein>
<dbReference type="GO" id="GO:0097367">
    <property type="term" value="F:carbohydrate derivative binding"/>
    <property type="evidence" value="ECO:0007669"/>
    <property type="project" value="InterPro"/>
</dbReference>
<evidence type="ECO:0000256" key="12">
    <source>
        <dbReference type="HAMAP-Rule" id="MF_00068"/>
    </source>
</evidence>
<evidence type="ECO:0000256" key="6">
    <source>
        <dbReference type="ARBA" id="ARBA00060672"/>
    </source>
</evidence>
<comment type="catalytic activity">
    <reaction evidence="4 12">
        <text>N-acetyl-D-muramate 6-phosphate + H2O = N-acetyl-D-glucosamine 6-phosphate + (R)-lactate</text>
        <dbReference type="Rhea" id="RHEA:26410"/>
        <dbReference type="ChEBI" id="CHEBI:15377"/>
        <dbReference type="ChEBI" id="CHEBI:16004"/>
        <dbReference type="ChEBI" id="CHEBI:57513"/>
        <dbReference type="ChEBI" id="CHEBI:58722"/>
        <dbReference type="EC" id="4.2.1.126"/>
    </reaction>
</comment>
<name>A0A844FGA1_9FIRM</name>
<evidence type="ECO:0000256" key="10">
    <source>
        <dbReference type="ARBA" id="ARBA00077905"/>
    </source>
</evidence>
<dbReference type="InterPro" id="IPR040190">
    <property type="entry name" value="MURQ/GCKR"/>
</dbReference>
<dbReference type="NCBIfam" id="TIGR00274">
    <property type="entry name" value="N-acetylmuramic acid 6-phosphate etherase"/>
    <property type="match status" value="1"/>
</dbReference>
<dbReference type="AlphaFoldDB" id="A0A844FGA1"/>
<comment type="subunit">
    <text evidence="1 12">Homodimer.</text>
</comment>
<comment type="caution">
    <text evidence="14">The sequence shown here is derived from an EMBL/GenBank/DDBJ whole genome shotgun (WGS) entry which is preliminary data.</text>
</comment>
<evidence type="ECO:0000313" key="14">
    <source>
        <dbReference type="EMBL" id="MSS43014.1"/>
    </source>
</evidence>
<dbReference type="FunFam" id="1.10.8.1080:FF:000001">
    <property type="entry name" value="N-acetylmuramic acid 6-phosphate etherase"/>
    <property type="match status" value="1"/>
</dbReference>
<dbReference type="Gene3D" id="3.40.50.10490">
    <property type="entry name" value="Glucose-6-phosphate isomerase like protein, domain 1"/>
    <property type="match status" value="2"/>
</dbReference>
<evidence type="ECO:0000256" key="8">
    <source>
        <dbReference type="ARBA" id="ARBA00067056"/>
    </source>
</evidence>
<evidence type="ECO:0000256" key="11">
    <source>
        <dbReference type="ARBA" id="ARBA00084049"/>
    </source>
</evidence>
<feature type="active site" description="Proton donor" evidence="12">
    <location>
        <position position="86"/>
    </location>
</feature>
<evidence type="ECO:0000256" key="2">
    <source>
        <dbReference type="ARBA" id="ARBA00023239"/>
    </source>
</evidence>
<dbReference type="PANTHER" id="PTHR10088:SF4">
    <property type="entry name" value="GLUCOKINASE REGULATORY PROTEIN"/>
    <property type="match status" value="1"/>
</dbReference>
<proteinExistence type="inferred from homology"/>
<dbReference type="PROSITE" id="PS51464">
    <property type="entry name" value="SIS"/>
    <property type="match status" value="1"/>
</dbReference>
<feature type="active site" evidence="12">
    <location>
        <position position="117"/>
    </location>
</feature>
<dbReference type="Proteomes" id="UP000462760">
    <property type="component" value="Unassembled WGS sequence"/>
</dbReference>
<keyword evidence="3 12" id="KW-0119">Carbohydrate metabolism</keyword>
<comment type="function">
    <text evidence="12">Specifically catalyzes the cleavage of the D-lactyl ether substituent of MurNAc 6-phosphate, producing GlcNAc 6-phosphate and D-lactate.</text>
</comment>
<dbReference type="GO" id="GO:0016803">
    <property type="term" value="F:ether hydrolase activity"/>
    <property type="evidence" value="ECO:0007669"/>
    <property type="project" value="TreeGrafter"/>
</dbReference>
<dbReference type="UniPathway" id="UPA00342"/>
<comment type="pathway">
    <text evidence="5">Amino-sugar metabolism; 1,6-anhydro-N-acetylmuramate degradation.</text>
</comment>
<evidence type="ECO:0000256" key="3">
    <source>
        <dbReference type="ARBA" id="ARBA00023277"/>
    </source>
</evidence>
<dbReference type="InterPro" id="IPR005488">
    <property type="entry name" value="Etherase_MurQ"/>
</dbReference>
<comment type="miscellaneous">
    <text evidence="12">A lyase-type mechanism (elimination/hydration) is suggested for the cleavage of the lactyl ether bond of MurNAc 6-phosphate, with the formation of an alpha,beta-unsaturated aldehyde intermediate with (E)-stereochemistry, followed by the syn addition of water to give product.</text>
</comment>
<evidence type="ECO:0000256" key="7">
    <source>
        <dbReference type="ARBA" id="ARBA00061234"/>
    </source>
</evidence>
<dbReference type="GO" id="GO:0046348">
    <property type="term" value="P:amino sugar catabolic process"/>
    <property type="evidence" value="ECO:0007669"/>
    <property type="project" value="InterPro"/>
</dbReference>
<dbReference type="NCBIfam" id="NF009222">
    <property type="entry name" value="PRK12570.1"/>
    <property type="match status" value="1"/>
</dbReference>
<reference evidence="14 15" key="1">
    <citation type="submission" date="2019-08" db="EMBL/GenBank/DDBJ databases">
        <title>In-depth cultivation of the pig gut microbiome towards novel bacterial diversity and tailored functional studies.</title>
        <authorList>
            <person name="Wylensek D."/>
            <person name="Hitch T.C.A."/>
            <person name="Clavel T."/>
        </authorList>
    </citation>
    <scope>NUCLEOTIDE SEQUENCE [LARGE SCALE GENOMIC DNA]</scope>
    <source>
        <strain evidence="14 15">Med78-601-WT-4W-RMD-3</strain>
    </source>
</reference>
<dbReference type="Gene3D" id="1.10.8.1080">
    <property type="match status" value="1"/>
</dbReference>
<comment type="pathway">
    <text evidence="6">Cell wall biogenesis.</text>
</comment>
<dbReference type="InterPro" id="IPR046348">
    <property type="entry name" value="SIS_dom_sf"/>
</dbReference>
<dbReference type="FunFam" id="3.40.50.10490:FF:000014">
    <property type="entry name" value="N-acetylmuramic acid 6-phosphate etherase"/>
    <property type="match status" value="1"/>
</dbReference>
<evidence type="ECO:0000256" key="1">
    <source>
        <dbReference type="ARBA" id="ARBA00011738"/>
    </source>
</evidence>
<evidence type="ECO:0000256" key="5">
    <source>
        <dbReference type="ARBA" id="ARBA00060595"/>
    </source>
</evidence>
<dbReference type="NCBIfam" id="NF003915">
    <property type="entry name" value="PRK05441.1"/>
    <property type="match status" value="1"/>
</dbReference>
<comment type="pathway">
    <text evidence="12">Amino-sugar metabolism; N-acetylmuramate degradation.</text>
</comment>
<comment type="similarity">
    <text evidence="7 12">Belongs to the GCKR-like family. MurNAc-6-P etherase subfamily.</text>
</comment>